<dbReference type="InterPro" id="IPR002110">
    <property type="entry name" value="Ankyrin_rpt"/>
</dbReference>
<keyword evidence="5 7" id="KW-0040">ANK repeat</keyword>
<comment type="subcellular location">
    <subcellularLocation>
        <location evidence="1">Membrane</location>
        <topology evidence="1">Multi-pass membrane protein</topology>
    </subcellularLocation>
</comment>
<evidence type="ECO:0000256" key="9">
    <source>
        <dbReference type="SAM" id="Phobius"/>
    </source>
</evidence>
<gene>
    <name evidence="11" type="ORF">GH714_038940</name>
</gene>
<feature type="repeat" description="ANK" evidence="7">
    <location>
        <begin position="25"/>
        <end position="46"/>
    </location>
</feature>
<dbReference type="PROSITE" id="PS50088">
    <property type="entry name" value="ANK_REPEAT"/>
    <property type="match status" value="1"/>
</dbReference>
<name>A0A6A6KNL6_HEVBR</name>
<evidence type="ECO:0000256" key="8">
    <source>
        <dbReference type="SAM" id="MobiDB-lite"/>
    </source>
</evidence>
<evidence type="ECO:0000256" key="5">
    <source>
        <dbReference type="ARBA" id="ARBA00023043"/>
    </source>
</evidence>
<reference evidence="11 12" key="1">
    <citation type="journal article" date="2020" name="Mol. Plant">
        <title>The Chromosome-Based Rubber Tree Genome Provides New Insights into Spurge Genome Evolution and Rubber Biosynthesis.</title>
        <authorList>
            <person name="Liu J."/>
            <person name="Shi C."/>
            <person name="Shi C.C."/>
            <person name="Li W."/>
            <person name="Zhang Q.J."/>
            <person name="Zhang Y."/>
            <person name="Li K."/>
            <person name="Lu H.F."/>
            <person name="Shi C."/>
            <person name="Zhu S.T."/>
            <person name="Xiao Z.Y."/>
            <person name="Nan H."/>
            <person name="Yue Y."/>
            <person name="Zhu X.G."/>
            <person name="Wu Y."/>
            <person name="Hong X.N."/>
            <person name="Fan G.Y."/>
            <person name="Tong Y."/>
            <person name="Zhang D."/>
            <person name="Mao C.L."/>
            <person name="Liu Y.L."/>
            <person name="Hao S.J."/>
            <person name="Liu W.Q."/>
            <person name="Lv M.Q."/>
            <person name="Zhang H.B."/>
            <person name="Liu Y."/>
            <person name="Hu-Tang G.R."/>
            <person name="Wang J.P."/>
            <person name="Wang J.H."/>
            <person name="Sun Y.H."/>
            <person name="Ni S.B."/>
            <person name="Chen W.B."/>
            <person name="Zhang X.C."/>
            <person name="Jiao Y.N."/>
            <person name="Eichler E.E."/>
            <person name="Li G.H."/>
            <person name="Liu X."/>
            <person name="Gao L.Z."/>
        </authorList>
    </citation>
    <scope>NUCLEOTIDE SEQUENCE [LARGE SCALE GENOMIC DNA]</scope>
    <source>
        <strain evidence="12">cv. GT1</strain>
        <tissue evidence="11">Leaf</tissue>
    </source>
</reference>
<evidence type="ECO:0000259" key="10">
    <source>
        <dbReference type="Pfam" id="PF13962"/>
    </source>
</evidence>
<dbReference type="Pfam" id="PF00023">
    <property type="entry name" value="Ank"/>
    <property type="match status" value="1"/>
</dbReference>
<evidence type="ECO:0000256" key="2">
    <source>
        <dbReference type="ARBA" id="ARBA00022692"/>
    </source>
</evidence>
<feature type="transmembrane region" description="Helical" evidence="9">
    <location>
        <begin position="299"/>
        <end position="317"/>
    </location>
</feature>
<evidence type="ECO:0000256" key="4">
    <source>
        <dbReference type="ARBA" id="ARBA00022989"/>
    </source>
</evidence>
<keyword evidence="12" id="KW-1185">Reference proteome</keyword>
<evidence type="ECO:0000256" key="6">
    <source>
        <dbReference type="ARBA" id="ARBA00023136"/>
    </source>
</evidence>
<dbReference type="InterPro" id="IPR026961">
    <property type="entry name" value="PGG_dom"/>
</dbReference>
<dbReference type="GO" id="GO:0005886">
    <property type="term" value="C:plasma membrane"/>
    <property type="evidence" value="ECO:0007669"/>
    <property type="project" value="TreeGrafter"/>
</dbReference>
<dbReference type="Proteomes" id="UP000467840">
    <property type="component" value="Chromosome 8"/>
</dbReference>
<dbReference type="PANTHER" id="PTHR24186">
    <property type="entry name" value="PROTEIN PHOSPHATASE 1 REGULATORY SUBUNIT"/>
    <property type="match status" value="1"/>
</dbReference>
<dbReference type="PROSITE" id="PS50297">
    <property type="entry name" value="ANK_REP_REGION"/>
    <property type="match status" value="1"/>
</dbReference>
<keyword evidence="3" id="KW-0677">Repeat</keyword>
<dbReference type="Pfam" id="PF13962">
    <property type="entry name" value="PGG"/>
    <property type="match status" value="1"/>
</dbReference>
<dbReference type="SUPFAM" id="SSF48403">
    <property type="entry name" value="Ankyrin repeat"/>
    <property type="match status" value="1"/>
</dbReference>
<dbReference type="SMART" id="SM00248">
    <property type="entry name" value="ANK"/>
    <property type="match status" value="2"/>
</dbReference>
<organism evidence="11 12">
    <name type="scientific">Hevea brasiliensis</name>
    <name type="common">Para rubber tree</name>
    <name type="synonym">Siphonia brasiliensis</name>
    <dbReference type="NCBI Taxonomy" id="3981"/>
    <lineage>
        <taxon>Eukaryota</taxon>
        <taxon>Viridiplantae</taxon>
        <taxon>Streptophyta</taxon>
        <taxon>Embryophyta</taxon>
        <taxon>Tracheophyta</taxon>
        <taxon>Spermatophyta</taxon>
        <taxon>Magnoliopsida</taxon>
        <taxon>eudicotyledons</taxon>
        <taxon>Gunneridae</taxon>
        <taxon>Pentapetalae</taxon>
        <taxon>rosids</taxon>
        <taxon>fabids</taxon>
        <taxon>Malpighiales</taxon>
        <taxon>Euphorbiaceae</taxon>
        <taxon>Crotonoideae</taxon>
        <taxon>Micrandreae</taxon>
        <taxon>Hevea</taxon>
    </lineage>
</organism>
<feature type="region of interest" description="Disordered" evidence="8">
    <location>
        <begin position="167"/>
        <end position="191"/>
    </location>
</feature>
<accession>A0A6A6KNL6</accession>
<keyword evidence="2 9" id="KW-0812">Transmembrane</keyword>
<dbReference type="EMBL" id="JAAGAX010000016">
    <property type="protein sequence ID" value="KAF2289865.1"/>
    <property type="molecule type" value="Genomic_DNA"/>
</dbReference>
<feature type="transmembrane region" description="Helical" evidence="9">
    <location>
        <begin position="264"/>
        <end position="287"/>
    </location>
</feature>
<dbReference type="PANTHER" id="PTHR24186:SF38">
    <property type="entry name" value="ANKYRIN REPEAT FAMILY PROTEIN"/>
    <property type="match status" value="1"/>
</dbReference>
<dbReference type="AlphaFoldDB" id="A0A6A6KNL6"/>
<keyword evidence="4 9" id="KW-1133">Transmembrane helix</keyword>
<dbReference type="Gene3D" id="1.25.40.20">
    <property type="entry name" value="Ankyrin repeat-containing domain"/>
    <property type="match status" value="1"/>
</dbReference>
<evidence type="ECO:0000256" key="3">
    <source>
        <dbReference type="ARBA" id="ARBA00022737"/>
    </source>
</evidence>
<evidence type="ECO:0000256" key="7">
    <source>
        <dbReference type="PROSITE-ProRule" id="PRU00023"/>
    </source>
</evidence>
<protein>
    <recommendedName>
        <fullName evidence="10">PGG domain-containing protein</fullName>
    </recommendedName>
</protein>
<evidence type="ECO:0000313" key="11">
    <source>
        <dbReference type="EMBL" id="KAF2289865.1"/>
    </source>
</evidence>
<feature type="domain" description="PGG" evidence="10">
    <location>
        <begin position="195"/>
        <end position="320"/>
    </location>
</feature>
<comment type="caution">
    <text evidence="11">The sequence shown here is derived from an EMBL/GenBank/DDBJ whole genome shotgun (WGS) entry which is preliminary data.</text>
</comment>
<dbReference type="InterPro" id="IPR036770">
    <property type="entry name" value="Ankyrin_rpt-contain_sf"/>
</dbReference>
<evidence type="ECO:0000313" key="12">
    <source>
        <dbReference type="Proteomes" id="UP000467840"/>
    </source>
</evidence>
<evidence type="ECO:0000256" key="1">
    <source>
        <dbReference type="ARBA" id="ARBA00004141"/>
    </source>
</evidence>
<sequence length="342" mass="37661">MVRMLLEFGHERLVVKELCMRTDQDGRTPLHCAVIRGRVDVMGELLAACPESASEVTVQKETILHLAVKNNMSEAFLFLLQGQHTKSLLNLADGEGNRVLHLAAVRKQIQLGCECCELIWPHSLGFLLICPTNPNDLEIGEMIRSAGGVRSLNLFTSAAENQIQPITNNAASGPRNNDNMTVSSQETMDNENDDEHLKDMTNGLLMMASIVATVTFQIAVTPPGGFWQDSDSSSSSTTNSNTTAVGHIAGIAILYDRDRKNFDAFIGLNTQAFLASLSLIMALLCPTHARWKWATVRHVTEFLVFMIISLFVEAVTFTTKQSLYRSLYSCCLLCLGFSLLCS</sequence>
<proteinExistence type="predicted"/>
<keyword evidence="6 9" id="KW-0472">Membrane</keyword>
<feature type="compositionally biased region" description="Polar residues" evidence="8">
    <location>
        <begin position="167"/>
        <end position="187"/>
    </location>
</feature>